<dbReference type="Gene3D" id="3.40.50.150">
    <property type="entry name" value="Vaccinia Virus protein VP39"/>
    <property type="match status" value="1"/>
</dbReference>
<evidence type="ECO:0000313" key="6">
    <source>
        <dbReference type="EnsemblMetazoa" id="GPAI039628-PA"/>
    </source>
</evidence>
<dbReference type="Pfam" id="PF06325">
    <property type="entry name" value="PrmA"/>
    <property type="match status" value="1"/>
</dbReference>
<sequence length="235" mass="26268">MPFNHITFLYVLPFKKPLSSIIDTNKTKISDQHLTPEILLYLITPECRLFNARLTAELENLFKNDPFWGFYWPGGQALSKFILEHPDLIKGKSLLDVGSGCGATSIAALKKNAKYAIANDIDEAAVCSVLVNAQLNSIDLHKLFVSSRNLIGSPVEEEVICVGDLFYDEEIADILFPWLDKLADAGKTILIGDPGRHGLSTTKMHFLTKLAAYELTANCCIENKGFKNVFVWKFR</sequence>
<dbReference type="PANTHER" id="PTHR43648">
    <property type="entry name" value="ELECTRON TRANSFER FLAVOPROTEIN BETA SUBUNIT LYSINE METHYLTRANSFERASE"/>
    <property type="match status" value="1"/>
</dbReference>
<protein>
    <recommendedName>
        <fullName evidence="5">ETFB lysine methyltransferase</fullName>
    </recommendedName>
    <alternativeName>
        <fullName evidence="4">Protein N-lysine methyltransferase METTL20</fullName>
    </alternativeName>
</protein>
<dbReference type="GO" id="GO:0016279">
    <property type="term" value="F:protein-lysine N-methyltransferase activity"/>
    <property type="evidence" value="ECO:0007669"/>
    <property type="project" value="TreeGrafter"/>
</dbReference>
<dbReference type="Proteomes" id="UP000092445">
    <property type="component" value="Unassembled WGS sequence"/>
</dbReference>
<dbReference type="SUPFAM" id="SSF53335">
    <property type="entry name" value="S-adenosyl-L-methionine-dependent methyltransferases"/>
    <property type="match status" value="1"/>
</dbReference>
<dbReference type="VEuPathDB" id="VectorBase:GPAI039628"/>
<proteinExistence type="inferred from homology"/>
<dbReference type="GO" id="GO:0032259">
    <property type="term" value="P:methylation"/>
    <property type="evidence" value="ECO:0007669"/>
    <property type="project" value="UniProtKB-KW"/>
</dbReference>
<evidence type="ECO:0000256" key="3">
    <source>
        <dbReference type="ARBA" id="ARBA00037932"/>
    </source>
</evidence>
<dbReference type="GO" id="GO:0005759">
    <property type="term" value="C:mitochondrial matrix"/>
    <property type="evidence" value="ECO:0007669"/>
    <property type="project" value="TreeGrafter"/>
</dbReference>
<dbReference type="AlphaFoldDB" id="A0A1B0AAS2"/>
<dbReference type="InterPro" id="IPR050078">
    <property type="entry name" value="Ribosomal_L11_MeTrfase_PrmA"/>
</dbReference>
<evidence type="ECO:0000256" key="1">
    <source>
        <dbReference type="ARBA" id="ARBA00022603"/>
    </source>
</evidence>
<keyword evidence="7" id="KW-1185">Reference proteome</keyword>
<dbReference type="CDD" id="cd02440">
    <property type="entry name" value="AdoMet_MTases"/>
    <property type="match status" value="1"/>
</dbReference>
<evidence type="ECO:0000313" key="7">
    <source>
        <dbReference type="Proteomes" id="UP000092445"/>
    </source>
</evidence>
<keyword evidence="1" id="KW-0489">Methyltransferase</keyword>
<evidence type="ECO:0000256" key="5">
    <source>
        <dbReference type="ARBA" id="ARBA00042266"/>
    </source>
</evidence>
<dbReference type="InterPro" id="IPR029063">
    <property type="entry name" value="SAM-dependent_MTases_sf"/>
</dbReference>
<name>A0A1B0AAS2_GLOPL</name>
<dbReference type="STRING" id="7398.A0A1B0AAS2"/>
<reference evidence="6" key="2">
    <citation type="submission" date="2020-05" db="UniProtKB">
        <authorList>
            <consortium name="EnsemblMetazoa"/>
        </authorList>
    </citation>
    <scope>IDENTIFICATION</scope>
    <source>
        <strain evidence="6">IAEA</strain>
    </source>
</reference>
<organism evidence="6 7">
    <name type="scientific">Glossina pallidipes</name>
    <name type="common">Tsetse fly</name>
    <dbReference type="NCBI Taxonomy" id="7398"/>
    <lineage>
        <taxon>Eukaryota</taxon>
        <taxon>Metazoa</taxon>
        <taxon>Ecdysozoa</taxon>
        <taxon>Arthropoda</taxon>
        <taxon>Hexapoda</taxon>
        <taxon>Insecta</taxon>
        <taxon>Pterygota</taxon>
        <taxon>Neoptera</taxon>
        <taxon>Endopterygota</taxon>
        <taxon>Diptera</taxon>
        <taxon>Brachycera</taxon>
        <taxon>Muscomorpha</taxon>
        <taxon>Hippoboscoidea</taxon>
        <taxon>Glossinidae</taxon>
        <taxon>Glossina</taxon>
    </lineage>
</organism>
<comment type="similarity">
    <text evidence="3">Belongs to the methyltransferase superfamily. ETFBKMT family.</text>
</comment>
<evidence type="ECO:0000256" key="4">
    <source>
        <dbReference type="ARBA" id="ARBA00041867"/>
    </source>
</evidence>
<keyword evidence="2" id="KW-0808">Transferase</keyword>
<accession>A0A1B0AAS2</accession>
<dbReference type="EnsemblMetazoa" id="GPAI039628-RA">
    <property type="protein sequence ID" value="GPAI039628-PA"/>
    <property type="gene ID" value="GPAI039628"/>
</dbReference>
<dbReference type="PANTHER" id="PTHR43648:SF1">
    <property type="entry name" value="ELECTRON TRANSFER FLAVOPROTEIN BETA SUBUNIT LYSINE METHYLTRANSFERASE"/>
    <property type="match status" value="1"/>
</dbReference>
<evidence type="ECO:0000256" key="2">
    <source>
        <dbReference type="ARBA" id="ARBA00022679"/>
    </source>
</evidence>
<reference evidence="7" key="1">
    <citation type="submission" date="2014-03" db="EMBL/GenBank/DDBJ databases">
        <authorList>
            <person name="Aksoy S."/>
            <person name="Warren W."/>
            <person name="Wilson R.K."/>
        </authorList>
    </citation>
    <scope>NUCLEOTIDE SEQUENCE [LARGE SCALE GENOMIC DNA]</scope>
    <source>
        <strain evidence="7">IAEA</strain>
    </source>
</reference>